<organism evidence="4 5">
    <name type="scientific">Caenorhabditis bovis</name>
    <dbReference type="NCBI Taxonomy" id="2654633"/>
    <lineage>
        <taxon>Eukaryota</taxon>
        <taxon>Metazoa</taxon>
        <taxon>Ecdysozoa</taxon>
        <taxon>Nematoda</taxon>
        <taxon>Chromadorea</taxon>
        <taxon>Rhabditida</taxon>
        <taxon>Rhabditina</taxon>
        <taxon>Rhabditomorpha</taxon>
        <taxon>Rhabditoidea</taxon>
        <taxon>Rhabditidae</taxon>
        <taxon>Peloderinae</taxon>
        <taxon>Caenorhabditis</taxon>
    </lineage>
</organism>
<comment type="caution">
    <text evidence="4">The sequence shown here is derived from an EMBL/GenBank/DDBJ whole genome shotgun (WGS) entry which is preliminary data.</text>
</comment>
<dbReference type="GO" id="GO:0004725">
    <property type="term" value="F:protein tyrosine phosphatase activity"/>
    <property type="evidence" value="ECO:0007669"/>
    <property type="project" value="InterPro"/>
</dbReference>
<reference evidence="4 5" key="1">
    <citation type="submission" date="2020-04" db="EMBL/GenBank/DDBJ databases">
        <authorList>
            <person name="Laetsch R D."/>
            <person name="Stevens L."/>
            <person name="Kumar S."/>
            <person name="Blaxter L. M."/>
        </authorList>
    </citation>
    <scope>NUCLEOTIDE SEQUENCE [LARGE SCALE GENOMIC DNA]</scope>
</reference>
<dbReference type="EMBL" id="CADEPM010000007">
    <property type="protein sequence ID" value="CAB3408466.1"/>
    <property type="molecule type" value="Genomic_DNA"/>
</dbReference>
<dbReference type="SMART" id="SM00194">
    <property type="entry name" value="PTPc"/>
    <property type="match status" value="1"/>
</dbReference>
<dbReference type="Gene3D" id="3.90.190.10">
    <property type="entry name" value="Protein tyrosine phosphatase superfamily"/>
    <property type="match status" value="1"/>
</dbReference>
<evidence type="ECO:0000256" key="1">
    <source>
        <dbReference type="SAM" id="MobiDB-lite"/>
    </source>
</evidence>
<dbReference type="SUPFAM" id="SSF52799">
    <property type="entry name" value="(Phosphotyrosine protein) phosphatases II"/>
    <property type="match status" value="1"/>
</dbReference>
<feature type="compositionally biased region" description="Basic and acidic residues" evidence="1">
    <location>
        <begin position="1"/>
        <end position="20"/>
    </location>
</feature>
<accession>A0A8S1F3J6</accession>
<dbReference type="InterPro" id="IPR029021">
    <property type="entry name" value="Prot-tyrosine_phosphatase-like"/>
</dbReference>
<dbReference type="InterPro" id="IPR000242">
    <property type="entry name" value="PTP_cat"/>
</dbReference>
<dbReference type="PANTHER" id="PTHR23219:SF18">
    <property type="entry name" value="TYROSINE-PROTEIN PHOSPHATASE DOMAIN-CONTAINING PROTEIN-RELATED"/>
    <property type="match status" value="1"/>
</dbReference>
<keyword evidence="5" id="KW-1185">Reference proteome</keyword>
<dbReference type="PRINTS" id="PR00700">
    <property type="entry name" value="PRTYPHPHTASE"/>
</dbReference>
<name>A0A8S1F3J6_9PELO</name>
<evidence type="ECO:0000259" key="3">
    <source>
        <dbReference type="PROSITE" id="PS50056"/>
    </source>
</evidence>
<dbReference type="Pfam" id="PF00102">
    <property type="entry name" value="Y_phosphatase"/>
    <property type="match status" value="1"/>
</dbReference>
<feature type="domain" description="Tyrosine-protein phosphatase" evidence="2">
    <location>
        <begin position="43"/>
        <end position="294"/>
    </location>
</feature>
<evidence type="ECO:0000313" key="4">
    <source>
        <dbReference type="EMBL" id="CAB3408466.1"/>
    </source>
</evidence>
<dbReference type="Proteomes" id="UP000494206">
    <property type="component" value="Unassembled WGS sequence"/>
</dbReference>
<evidence type="ECO:0008006" key="6">
    <source>
        <dbReference type="Google" id="ProtNLM"/>
    </source>
</evidence>
<dbReference type="SMART" id="SM00404">
    <property type="entry name" value="PTPc_motif"/>
    <property type="match status" value="1"/>
</dbReference>
<dbReference type="PANTHER" id="PTHR23219">
    <property type="entry name" value="TYROSINE-PROTEIN PHOSPHATASE C15H7.3-RELATED"/>
    <property type="match status" value="1"/>
</dbReference>
<sequence length="316" mass="35686">MREKREDDCDRTKDDREDRRKREKKKSIARVDRDVPKDEKDAIVKEFKDECPNEKPDKAKCGEFAKNEKLNRSADLPILDENRIKLQDAGYINANVIKIADFNFTLIIAQLPDPAIDGAIETFWRMIFQNSVTQLSIGYVATETSLAPAQLFPIASGAFLYFGKMFVNNKKVETIGKETLTYTLEVLPDGCSNSIMVTVYHHVNWKKGKGPAVIGDIPLVAEKMLKANDSIAFCSLNGPGRGGTMAAIFASMFAINKNNEIKVKEVVAKLRQQRYGIVETQEQYISIYAVLAQWFKSNSRDTDFTKKLDELAILKS</sequence>
<evidence type="ECO:0000313" key="5">
    <source>
        <dbReference type="Proteomes" id="UP000494206"/>
    </source>
</evidence>
<dbReference type="InterPro" id="IPR003595">
    <property type="entry name" value="Tyr_Pase_cat"/>
</dbReference>
<feature type="domain" description="Tyrosine specific protein phosphatases" evidence="3">
    <location>
        <begin position="238"/>
        <end position="285"/>
    </location>
</feature>
<dbReference type="PROSITE" id="PS50055">
    <property type="entry name" value="TYR_PHOSPHATASE_PTP"/>
    <property type="match status" value="1"/>
</dbReference>
<dbReference type="PROSITE" id="PS50056">
    <property type="entry name" value="TYR_PHOSPHATASE_2"/>
    <property type="match status" value="1"/>
</dbReference>
<proteinExistence type="predicted"/>
<dbReference type="CDD" id="cd00047">
    <property type="entry name" value="PTPc"/>
    <property type="match status" value="1"/>
</dbReference>
<protein>
    <recommendedName>
        <fullName evidence="6">Tyrosine-protein phosphatase domain-containing protein</fullName>
    </recommendedName>
</protein>
<evidence type="ECO:0000259" key="2">
    <source>
        <dbReference type="PROSITE" id="PS50055"/>
    </source>
</evidence>
<dbReference type="AlphaFoldDB" id="A0A8S1F3J6"/>
<feature type="region of interest" description="Disordered" evidence="1">
    <location>
        <begin position="1"/>
        <end position="37"/>
    </location>
</feature>
<dbReference type="OrthoDB" id="5870053at2759"/>
<gene>
    <name evidence="4" type="ORF">CBOVIS_LOCUS10247</name>
</gene>
<dbReference type="InterPro" id="IPR000387">
    <property type="entry name" value="Tyr_Pase_dom"/>
</dbReference>